<gene>
    <name evidence="1" type="ORF">Sya03_34320</name>
</gene>
<dbReference type="EMBL" id="BOOY01000026">
    <property type="protein sequence ID" value="GIJ04080.1"/>
    <property type="molecule type" value="Genomic_DNA"/>
</dbReference>
<dbReference type="Proteomes" id="UP000652013">
    <property type="component" value="Unassembled WGS sequence"/>
</dbReference>
<evidence type="ECO:0000313" key="1">
    <source>
        <dbReference type="EMBL" id="GIJ04080.1"/>
    </source>
</evidence>
<proteinExistence type="predicted"/>
<keyword evidence="2" id="KW-1185">Reference proteome</keyword>
<reference evidence="1" key="1">
    <citation type="submission" date="2021-01" db="EMBL/GenBank/DDBJ databases">
        <title>Whole genome shotgun sequence of Spirilliplanes yamanashiensis NBRC 15828.</title>
        <authorList>
            <person name="Komaki H."/>
            <person name="Tamura T."/>
        </authorList>
    </citation>
    <scope>NUCLEOTIDE SEQUENCE</scope>
    <source>
        <strain evidence="1">NBRC 15828</strain>
    </source>
</reference>
<name>A0A8J4DKH9_9ACTN</name>
<dbReference type="AlphaFoldDB" id="A0A8J4DKH9"/>
<evidence type="ECO:0000313" key="2">
    <source>
        <dbReference type="Proteomes" id="UP000652013"/>
    </source>
</evidence>
<accession>A0A8J4DKH9</accession>
<sequence length="103" mass="10811">MVFSHSDGAPGRETTLRRTARARVEYQIRGACTSSRPDRVVEFDIRTAKAGGADSSIASGEIPCDGREVVNGLSTLPLSVPVTVSITGLSDVTYGYAIVAPQA</sequence>
<protein>
    <submittedName>
        <fullName evidence="1">Uncharacterized protein</fullName>
    </submittedName>
</protein>
<comment type="caution">
    <text evidence="1">The sequence shown here is derived from an EMBL/GenBank/DDBJ whole genome shotgun (WGS) entry which is preliminary data.</text>
</comment>
<organism evidence="1 2">
    <name type="scientific">Spirilliplanes yamanashiensis</name>
    <dbReference type="NCBI Taxonomy" id="42233"/>
    <lineage>
        <taxon>Bacteria</taxon>
        <taxon>Bacillati</taxon>
        <taxon>Actinomycetota</taxon>
        <taxon>Actinomycetes</taxon>
        <taxon>Micromonosporales</taxon>
        <taxon>Micromonosporaceae</taxon>
        <taxon>Spirilliplanes</taxon>
    </lineage>
</organism>